<keyword evidence="3" id="KW-1185">Reference proteome</keyword>
<dbReference type="OrthoDB" id="5185064at2759"/>
<dbReference type="PANTHER" id="PTHR40254:SF1">
    <property type="entry name" value="BLR0577 PROTEIN"/>
    <property type="match status" value="1"/>
</dbReference>
<dbReference type="Pfam" id="PF13454">
    <property type="entry name" value="NAD_binding_9"/>
    <property type="match status" value="1"/>
</dbReference>
<evidence type="ECO:0000313" key="3">
    <source>
        <dbReference type="Proteomes" id="UP000054481"/>
    </source>
</evidence>
<proteinExistence type="predicted"/>
<dbReference type="InterPro" id="IPR052189">
    <property type="entry name" value="L-asp_N-monooxygenase_NS-form"/>
</dbReference>
<evidence type="ECO:0000313" key="2">
    <source>
        <dbReference type="EMBL" id="KJZ70567.1"/>
    </source>
</evidence>
<dbReference type="EMBL" id="KQ030618">
    <property type="protein sequence ID" value="KJZ70567.1"/>
    <property type="molecule type" value="Genomic_DNA"/>
</dbReference>
<evidence type="ECO:0000259" key="1">
    <source>
        <dbReference type="Pfam" id="PF13454"/>
    </source>
</evidence>
<dbReference type="InterPro" id="IPR038732">
    <property type="entry name" value="HpyO/CreE_NAD-binding"/>
</dbReference>
<name>A0A0F7ZXE2_9HYPO</name>
<sequence>MPHPTADLASPLASAIPSKSSHAHVAIVGAGPRGTSALERLCASAAEFLTPGMRITVHVVDPSRPGPGVVWRTTQSTELLMNTVTSQVTLFTDDSVVCSGPIRHGPSLYEWAQNAVPDLGPDDYPTRGRGGCFTRSSKGLVYHPSGKEPRMYAGSRRGIPYQARGDNSKGAYGRHLPLILTKDVIASFRDRANTKNAPDFLKDIWPIVSKEVETVYYEALLKQKGSLPREFRTRFLATPHKSVEESQLLDELEVSLGERWSWDRISKPYDEQSLASQDTWREWMLTYLREDAQEARLGNVDGPLKAALDVMRDLRNEIRLVVDHSGLSGASRCDHLDRWYTPLNAFLSIGPPRLRIEQMIALIEAGILDVLGPRLQVRSEDGAWYASSPDLPNSAVRVTTLIEARLPEPNLRHTADELLSHLMKAGQCRPHVIDGYETGGLDVTHSPYRLIDSKGRAHARRFAIGVPTEGVHWVTAAGARPGVNSVTLADTDAVARAALELAKSELQAAEAPKMASQVQSSPLAWRRLSRSAISKEGMQWAKAERVQFA</sequence>
<gene>
    <name evidence="2" type="ORF">HIM_10035</name>
</gene>
<dbReference type="PANTHER" id="PTHR40254">
    <property type="entry name" value="BLR0577 PROTEIN"/>
    <property type="match status" value="1"/>
</dbReference>
<protein>
    <recommendedName>
        <fullName evidence="1">FAD-dependent urate hydroxylase HpyO/Asp monooxygenase CreE-like FAD/NAD(P)-binding domain-containing protein</fullName>
    </recommendedName>
</protein>
<feature type="domain" description="FAD-dependent urate hydroxylase HpyO/Asp monooxygenase CreE-like FAD/NAD(P)-binding" evidence="1">
    <location>
        <begin position="26"/>
        <end position="133"/>
    </location>
</feature>
<reference evidence="2 3" key="1">
    <citation type="journal article" date="2014" name="Genome Biol. Evol.">
        <title>Comparative genomics and transcriptomics analyses reveal divergent lifestyle features of nematode endoparasitic fungus Hirsutella minnesotensis.</title>
        <authorList>
            <person name="Lai Y."/>
            <person name="Liu K."/>
            <person name="Zhang X."/>
            <person name="Zhang X."/>
            <person name="Li K."/>
            <person name="Wang N."/>
            <person name="Shu C."/>
            <person name="Wu Y."/>
            <person name="Wang C."/>
            <person name="Bushley K.E."/>
            <person name="Xiang M."/>
            <person name="Liu X."/>
        </authorList>
    </citation>
    <scope>NUCLEOTIDE SEQUENCE [LARGE SCALE GENOMIC DNA]</scope>
    <source>
        <strain evidence="2 3">3608</strain>
    </source>
</reference>
<accession>A0A0F7ZXE2</accession>
<organism evidence="2 3">
    <name type="scientific">Hirsutella minnesotensis 3608</name>
    <dbReference type="NCBI Taxonomy" id="1043627"/>
    <lineage>
        <taxon>Eukaryota</taxon>
        <taxon>Fungi</taxon>
        <taxon>Dikarya</taxon>
        <taxon>Ascomycota</taxon>
        <taxon>Pezizomycotina</taxon>
        <taxon>Sordariomycetes</taxon>
        <taxon>Hypocreomycetidae</taxon>
        <taxon>Hypocreales</taxon>
        <taxon>Ophiocordycipitaceae</taxon>
        <taxon>Hirsutella</taxon>
    </lineage>
</organism>
<dbReference type="Proteomes" id="UP000054481">
    <property type="component" value="Unassembled WGS sequence"/>
</dbReference>
<dbReference type="AlphaFoldDB" id="A0A0F7ZXE2"/>